<dbReference type="AlphaFoldDB" id="J3MJ95"/>
<keyword evidence="6" id="KW-1185">Reference proteome</keyword>
<dbReference type="GO" id="GO:0008270">
    <property type="term" value="F:zinc ion binding"/>
    <property type="evidence" value="ECO:0007669"/>
    <property type="project" value="UniProtKB-KW"/>
</dbReference>
<evidence type="ECO:0000256" key="1">
    <source>
        <dbReference type="PROSITE-ProRule" id="PRU00047"/>
    </source>
</evidence>
<dbReference type="SMART" id="SM00343">
    <property type="entry name" value="ZnF_C2HC"/>
    <property type="match status" value="1"/>
</dbReference>
<dbReference type="InterPro" id="IPR043128">
    <property type="entry name" value="Rev_trsase/Diguanyl_cyclase"/>
</dbReference>
<dbReference type="InterPro" id="IPR000477">
    <property type="entry name" value="RT_dom"/>
</dbReference>
<dbReference type="PROSITE" id="PS50158">
    <property type="entry name" value="ZF_CCHC"/>
    <property type="match status" value="1"/>
</dbReference>
<dbReference type="Gene3D" id="4.10.60.10">
    <property type="entry name" value="Zinc finger, CCHC-type"/>
    <property type="match status" value="1"/>
</dbReference>
<dbReference type="InterPro" id="IPR005162">
    <property type="entry name" value="Retrotrans_gag_dom"/>
</dbReference>
<keyword evidence="1" id="KW-0479">Metal-binding</keyword>
<dbReference type="InterPro" id="IPR043502">
    <property type="entry name" value="DNA/RNA_pol_sf"/>
</dbReference>
<dbReference type="Gramene" id="OB07G14770.1">
    <property type="protein sequence ID" value="OB07G14770.1"/>
    <property type="gene ID" value="OB07G14770"/>
</dbReference>
<dbReference type="Gene3D" id="3.10.10.10">
    <property type="entry name" value="HIV Type 1 Reverse Transcriptase, subunit A, domain 1"/>
    <property type="match status" value="1"/>
</dbReference>
<dbReference type="PANTHER" id="PTHR35046:SF9">
    <property type="entry name" value="RNA-DIRECTED DNA POLYMERASE"/>
    <property type="match status" value="1"/>
</dbReference>
<feature type="region of interest" description="Disordered" evidence="3">
    <location>
        <begin position="95"/>
        <end position="134"/>
    </location>
</feature>
<keyword evidence="1" id="KW-0862">Zinc</keyword>
<proteinExistence type="predicted"/>
<feature type="region of interest" description="Disordered" evidence="3">
    <location>
        <begin position="331"/>
        <end position="382"/>
    </location>
</feature>
<dbReference type="HOGENOM" id="CLU_338150_0_0_1"/>
<feature type="coiled-coil region" evidence="2">
    <location>
        <begin position="32"/>
        <end position="63"/>
    </location>
</feature>
<accession>J3MJ95</accession>
<dbReference type="Pfam" id="PF00078">
    <property type="entry name" value="RVT_1"/>
    <property type="match status" value="1"/>
</dbReference>
<keyword evidence="2" id="KW-0175">Coiled coil</keyword>
<dbReference type="Pfam" id="PF03732">
    <property type="entry name" value="Retrotrans_gag"/>
    <property type="match status" value="1"/>
</dbReference>
<feature type="domain" description="CCHC-type" evidence="4">
    <location>
        <begin position="392"/>
        <end position="407"/>
    </location>
</feature>
<evidence type="ECO:0000256" key="2">
    <source>
        <dbReference type="SAM" id="Coils"/>
    </source>
</evidence>
<feature type="region of interest" description="Disordered" evidence="3">
    <location>
        <begin position="1"/>
        <end position="20"/>
    </location>
</feature>
<feature type="region of interest" description="Disordered" evidence="3">
    <location>
        <begin position="529"/>
        <end position="548"/>
    </location>
</feature>
<dbReference type="EnsemblPlants" id="OB07G14770.1">
    <property type="protein sequence ID" value="OB07G14770.1"/>
    <property type="gene ID" value="OB07G14770"/>
</dbReference>
<dbReference type="CDD" id="cd01647">
    <property type="entry name" value="RT_LTR"/>
    <property type="match status" value="1"/>
</dbReference>
<feature type="compositionally biased region" description="Polar residues" evidence="3">
    <location>
        <begin position="334"/>
        <end position="382"/>
    </location>
</feature>
<dbReference type="STRING" id="4533.J3MJ95"/>
<reference evidence="5" key="2">
    <citation type="submission" date="2013-04" db="UniProtKB">
        <authorList>
            <consortium name="EnsemblPlants"/>
        </authorList>
    </citation>
    <scope>IDENTIFICATION</scope>
</reference>
<evidence type="ECO:0000313" key="6">
    <source>
        <dbReference type="Proteomes" id="UP000006038"/>
    </source>
</evidence>
<dbReference type="SUPFAM" id="SSF56672">
    <property type="entry name" value="DNA/RNA polymerases"/>
    <property type="match status" value="1"/>
</dbReference>
<dbReference type="eggNOG" id="KOG0017">
    <property type="taxonomic scope" value="Eukaryota"/>
</dbReference>
<organism evidence="5">
    <name type="scientific">Oryza brachyantha</name>
    <name type="common">malo sina</name>
    <dbReference type="NCBI Taxonomy" id="4533"/>
    <lineage>
        <taxon>Eukaryota</taxon>
        <taxon>Viridiplantae</taxon>
        <taxon>Streptophyta</taxon>
        <taxon>Embryophyta</taxon>
        <taxon>Tracheophyta</taxon>
        <taxon>Spermatophyta</taxon>
        <taxon>Magnoliopsida</taxon>
        <taxon>Liliopsida</taxon>
        <taxon>Poales</taxon>
        <taxon>Poaceae</taxon>
        <taxon>BOP clade</taxon>
        <taxon>Oryzoideae</taxon>
        <taxon>Oryzeae</taxon>
        <taxon>Oryzinae</taxon>
        <taxon>Oryza</taxon>
    </lineage>
</organism>
<dbReference type="PANTHER" id="PTHR35046">
    <property type="entry name" value="ZINC KNUCKLE (CCHC-TYPE) FAMILY PROTEIN"/>
    <property type="match status" value="1"/>
</dbReference>
<evidence type="ECO:0000256" key="3">
    <source>
        <dbReference type="SAM" id="MobiDB-lite"/>
    </source>
</evidence>
<dbReference type="Gene3D" id="3.30.70.270">
    <property type="match status" value="1"/>
</dbReference>
<evidence type="ECO:0000259" key="4">
    <source>
        <dbReference type="PROSITE" id="PS50158"/>
    </source>
</evidence>
<sequence>MSGQGENSEADRRASDGPVNWGEYCALRDTLRREIIARNDQLREEVNNAIQDLQIEVNQQLNVLHTNIVADIVRQLRPQNEQDPVIDETDVEAAARRARATNNPPPRPPRGGDDGINGRGRGRGRGMGHGGAAYEPIHDNFLLRNEANQRNNRNGNNRPDEERFGKLKFSMPKFAGTNNPEDYLAWELKVDKIFRLHNYTEEKKLAMASLEFEEYALIWWEQIQSQREDHDEPPVASWTEMKVEMRARFVPRHYKRDLSDKLQVLKQGNRTVDEYYKEMEMAMIRANVYEHEEQTMARFLAGLNYPIKRITEFQPYNSVVELVHQATKAERQVQQDSKFTKNPSFVSRSVQKNSQPTAARSGKEQSNQNMKQDPTVSSSSMGLTAKSSVVQCFKCLGRGHISKECPNNRTMLITEGGDYESASEGDDDPSNDSSEEENEMTYCDFETGKSLIVTKKVLSVQTKQDNEQLCSLFHTKAKWLNDCGEVKIQHMVKVPFKIGEYCDMVECDVVPMTEFDDVFPEDIPAGLPPLRGASLPNRPPYRANPEETKEIERQIQTLLDKGYVRESLSPCDVPVILVPKKDDTWRMCVDCRAINNITIRYRHPIPQLDDMLDELSGAVVFSKIDLHSGYHQIRMKEGDEWKTAFKTKFGLYECRTMEEHIEHIKQVLQVLRLEKLYANMEKCIFCTNKVVFLGFVVSAQGVEVDESKVENFSTIAAPLNELTKKALKYLRGQAKLNRRHAKWMEFIESFPYIVKHKKGVASLKQLYAVDKEFSEPYSKCCCTCNGWPHQIRQVSRISLILRREGRAHPRIKDQRCRRASTSWEEERTGKKEKAMASAERLG</sequence>
<feature type="region of interest" description="Disordered" evidence="3">
    <location>
        <begin position="418"/>
        <end position="439"/>
    </location>
</feature>
<feature type="compositionally biased region" description="Basic and acidic residues" evidence="3">
    <location>
        <begin position="824"/>
        <end position="834"/>
    </location>
</feature>
<dbReference type="GO" id="GO:0003676">
    <property type="term" value="F:nucleic acid binding"/>
    <property type="evidence" value="ECO:0007669"/>
    <property type="project" value="InterPro"/>
</dbReference>
<dbReference type="InterPro" id="IPR001878">
    <property type="entry name" value="Znf_CCHC"/>
</dbReference>
<evidence type="ECO:0000313" key="5">
    <source>
        <dbReference type="EnsemblPlants" id="OB07G14770.1"/>
    </source>
</evidence>
<feature type="region of interest" description="Disordered" evidence="3">
    <location>
        <begin position="811"/>
        <end position="842"/>
    </location>
</feature>
<protein>
    <recommendedName>
        <fullName evidence="4">CCHC-type domain-containing protein</fullName>
    </recommendedName>
</protein>
<keyword evidence="1" id="KW-0863">Zinc-finger</keyword>
<name>J3MJ95_ORYBR</name>
<dbReference type="OMA" id="YCKERRR"/>
<reference evidence="5" key="1">
    <citation type="journal article" date="2013" name="Nat. Commun.">
        <title>Whole-genome sequencing of Oryza brachyantha reveals mechanisms underlying Oryza genome evolution.</title>
        <authorList>
            <person name="Chen J."/>
            <person name="Huang Q."/>
            <person name="Gao D."/>
            <person name="Wang J."/>
            <person name="Lang Y."/>
            <person name="Liu T."/>
            <person name="Li B."/>
            <person name="Bai Z."/>
            <person name="Luis Goicoechea J."/>
            <person name="Liang C."/>
            <person name="Chen C."/>
            <person name="Zhang W."/>
            <person name="Sun S."/>
            <person name="Liao Y."/>
            <person name="Zhang X."/>
            <person name="Yang L."/>
            <person name="Song C."/>
            <person name="Wang M."/>
            <person name="Shi J."/>
            <person name="Liu G."/>
            <person name="Liu J."/>
            <person name="Zhou H."/>
            <person name="Zhou W."/>
            <person name="Yu Q."/>
            <person name="An N."/>
            <person name="Chen Y."/>
            <person name="Cai Q."/>
            <person name="Wang B."/>
            <person name="Liu B."/>
            <person name="Min J."/>
            <person name="Huang Y."/>
            <person name="Wu H."/>
            <person name="Li Z."/>
            <person name="Zhang Y."/>
            <person name="Yin Y."/>
            <person name="Song W."/>
            <person name="Jiang J."/>
            <person name="Jackson S.A."/>
            <person name="Wing R.A."/>
            <person name="Wang J."/>
            <person name="Chen M."/>
        </authorList>
    </citation>
    <scope>NUCLEOTIDE SEQUENCE [LARGE SCALE GENOMIC DNA]</scope>
    <source>
        <strain evidence="5">cv. IRGC 101232</strain>
    </source>
</reference>
<dbReference type="Proteomes" id="UP000006038">
    <property type="component" value="Chromosome 7"/>
</dbReference>